<dbReference type="PANTHER" id="PTHR48449:SF1">
    <property type="entry name" value="DUF1985 DOMAIN-CONTAINING PROTEIN"/>
    <property type="match status" value="1"/>
</dbReference>
<evidence type="ECO:0000313" key="3">
    <source>
        <dbReference type="EMBL" id="KAK2645825.1"/>
    </source>
</evidence>
<dbReference type="Pfam" id="PF09331">
    <property type="entry name" value="DUF1985"/>
    <property type="match status" value="1"/>
</dbReference>
<evidence type="ECO:0000313" key="4">
    <source>
        <dbReference type="Proteomes" id="UP001280121"/>
    </source>
</evidence>
<dbReference type="AlphaFoldDB" id="A0AAD9WXK8"/>
<feature type="domain" description="DUF1985" evidence="2">
    <location>
        <begin position="18"/>
        <end position="141"/>
    </location>
</feature>
<proteinExistence type="predicted"/>
<organism evidence="3 4">
    <name type="scientific">Dipteronia dyeriana</name>
    <dbReference type="NCBI Taxonomy" id="168575"/>
    <lineage>
        <taxon>Eukaryota</taxon>
        <taxon>Viridiplantae</taxon>
        <taxon>Streptophyta</taxon>
        <taxon>Embryophyta</taxon>
        <taxon>Tracheophyta</taxon>
        <taxon>Spermatophyta</taxon>
        <taxon>Magnoliopsida</taxon>
        <taxon>eudicotyledons</taxon>
        <taxon>Gunneridae</taxon>
        <taxon>Pentapetalae</taxon>
        <taxon>rosids</taxon>
        <taxon>malvids</taxon>
        <taxon>Sapindales</taxon>
        <taxon>Sapindaceae</taxon>
        <taxon>Hippocastanoideae</taxon>
        <taxon>Acereae</taxon>
        <taxon>Dipteronia</taxon>
    </lineage>
</organism>
<feature type="region of interest" description="Disordered" evidence="1">
    <location>
        <begin position="146"/>
        <end position="261"/>
    </location>
</feature>
<dbReference type="InterPro" id="IPR015410">
    <property type="entry name" value="DUF1985"/>
</dbReference>
<sequence>MSMHWRMKFSCTVIHRLLLRELHHNRPTDEMWFLLGDHLVRFSKVEFYLITGFRFGVVPDTSLYTAVDNGIHQRYFPRADEVSFQELRVFVTLEDFQQAYDDVKIYLIYMLNWILMGLDKRFKIPVWQFRLVEDLAAFDAFRGTEGFDQEDGGQRPSEMEASDPESTGFMAMDNMGCEPNPRKQDRWVNRRDDKTGGRRKDPHTGVAVPLIEAQLRTGDTRPVTSTTVLSDLPSIKHQLSPLPPPSIECQSSSPPPPSIEH</sequence>
<gene>
    <name evidence="3" type="ORF">Ddye_021020</name>
</gene>
<reference evidence="3" key="1">
    <citation type="journal article" date="2023" name="Plant J.">
        <title>Genome sequences and population genomics provide insights into the demographic history, inbreeding, and mutation load of two 'living fossil' tree species of Dipteronia.</title>
        <authorList>
            <person name="Feng Y."/>
            <person name="Comes H.P."/>
            <person name="Chen J."/>
            <person name="Zhu S."/>
            <person name="Lu R."/>
            <person name="Zhang X."/>
            <person name="Li P."/>
            <person name="Qiu J."/>
            <person name="Olsen K.M."/>
            <person name="Qiu Y."/>
        </authorList>
    </citation>
    <scope>NUCLEOTIDE SEQUENCE</scope>
    <source>
        <strain evidence="3">KIB01</strain>
    </source>
</reference>
<dbReference type="EMBL" id="JANJYI010000006">
    <property type="protein sequence ID" value="KAK2645825.1"/>
    <property type="molecule type" value="Genomic_DNA"/>
</dbReference>
<dbReference type="PANTHER" id="PTHR48449">
    <property type="entry name" value="DUF1985 DOMAIN-CONTAINING PROTEIN"/>
    <property type="match status" value="1"/>
</dbReference>
<name>A0AAD9WXK8_9ROSI</name>
<protein>
    <recommendedName>
        <fullName evidence="2">DUF1985 domain-containing protein</fullName>
    </recommendedName>
</protein>
<keyword evidence="4" id="KW-1185">Reference proteome</keyword>
<dbReference type="Proteomes" id="UP001280121">
    <property type="component" value="Unassembled WGS sequence"/>
</dbReference>
<feature type="compositionally biased region" description="Basic and acidic residues" evidence="1">
    <location>
        <begin position="180"/>
        <end position="203"/>
    </location>
</feature>
<comment type="caution">
    <text evidence="3">The sequence shown here is derived from an EMBL/GenBank/DDBJ whole genome shotgun (WGS) entry which is preliminary data.</text>
</comment>
<accession>A0AAD9WXK8</accession>
<evidence type="ECO:0000259" key="2">
    <source>
        <dbReference type="Pfam" id="PF09331"/>
    </source>
</evidence>
<evidence type="ECO:0000256" key="1">
    <source>
        <dbReference type="SAM" id="MobiDB-lite"/>
    </source>
</evidence>